<protein>
    <recommendedName>
        <fullName evidence="1">DUF58 domain-containing protein</fullName>
    </recommendedName>
</protein>
<name>A0A4Y3NN77_PAEAU</name>
<reference evidence="2 3" key="1">
    <citation type="submission" date="2019-06" db="EMBL/GenBank/DDBJ databases">
        <title>Whole genome shotgun sequence of Paenarthrobacter aurescens NBRC 12136.</title>
        <authorList>
            <person name="Hosoyama A."/>
            <person name="Uohara A."/>
            <person name="Ohji S."/>
            <person name="Ichikawa N."/>
        </authorList>
    </citation>
    <scope>NUCLEOTIDE SEQUENCE [LARGE SCALE GENOMIC DNA]</scope>
    <source>
        <strain evidence="2 3">NBRC 12136</strain>
    </source>
</reference>
<dbReference type="PANTHER" id="PTHR33608:SF3">
    <property type="entry name" value="SLR2013 PROTEIN"/>
    <property type="match status" value="1"/>
</dbReference>
<dbReference type="GeneID" id="97301199"/>
<evidence type="ECO:0000313" key="3">
    <source>
        <dbReference type="Proteomes" id="UP000317715"/>
    </source>
</evidence>
<dbReference type="PANTHER" id="PTHR33608">
    <property type="entry name" value="BLL2464 PROTEIN"/>
    <property type="match status" value="1"/>
</dbReference>
<dbReference type="Proteomes" id="UP000317715">
    <property type="component" value="Unassembled WGS sequence"/>
</dbReference>
<sequence length="307" mass="34025">MPSLLRRVKSRMFIFAHRRTLSLLDGEYGSVFKGRSLDFDELRAYVPGDEVRDIDWKATARHGSPLVKRYVAVRRHAVLLLVDTGRNMAAQAFSGESKRDIAVHAAGVLGYLAARHGDDVGLLHGNATNSWYLPPRSGEEHLERLLREVDASASLEGPVSGIAQQLDYVLRYLKGRLLIVAIADEFLPDSRTENLMRRLRGRHEVLWLTVRDAELAVQAGHEGSTDVRTGQAIPLALAMDGKVQAAYAEAMLEREQQRRAVFHRLGIAEEHTSGSEEVLTSVFALLEKHRSRAITPRPSTVGGSHAG</sequence>
<dbReference type="RefSeq" id="WP_141285146.1">
    <property type="nucleotide sequence ID" value="NZ_BAAAWK010000001.1"/>
</dbReference>
<proteinExistence type="predicted"/>
<feature type="domain" description="DUF58" evidence="1">
    <location>
        <begin position="41"/>
        <end position="254"/>
    </location>
</feature>
<dbReference type="OrthoDB" id="9776116at2"/>
<accession>A0A4Y3NN77</accession>
<gene>
    <name evidence="2" type="ORF">AAU01_31660</name>
</gene>
<dbReference type="EMBL" id="BJMD01000020">
    <property type="protein sequence ID" value="GEB20411.1"/>
    <property type="molecule type" value="Genomic_DNA"/>
</dbReference>
<dbReference type="AlphaFoldDB" id="A0A4Y3NN77"/>
<comment type="caution">
    <text evidence="2">The sequence shown here is derived from an EMBL/GenBank/DDBJ whole genome shotgun (WGS) entry which is preliminary data.</text>
</comment>
<evidence type="ECO:0000313" key="2">
    <source>
        <dbReference type="EMBL" id="GEB20411.1"/>
    </source>
</evidence>
<organism evidence="2 3">
    <name type="scientific">Paenarthrobacter aurescens</name>
    <name type="common">Arthrobacter aurescens</name>
    <dbReference type="NCBI Taxonomy" id="43663"/>
    <lineage>
        <taxon>Bacteria</taxon>
        <taxon>Bacillati</taxon>
        <taxon>Actinomycetota</taxon>
        <taxon>Actinomycetes</taxon>
        <taxon>Micrococcales</taxon>
        <taxon>Micrococcaceae</taxon>
        <taxon>Paenarthrobacter</taxon>
    </lineage>
</organism>
<keyword evidence="3" id="KW-1185">Reference proteome</keyword>
<dbReference type="InterPro" id="IPR002881">
    <property type="entry name" value="DUF58"/>
</dbReference>
<evidence type="ECO:0000259" key="1">
    <source>
        <dbReference type="Pfam" id="PF01882"/>
    </source>
</evidence>
<dbReference type="Pfam" id="PF01882">
    <property type="entry name" value="DUF58"/>
    <property type="match status" value="1"/>
</dbReference>